<evidence type="ECO:0000256" key="2">
    <source>
        <dbReference type="SAM" id="SignalP"/>
    </source>
</evidence>
<dbReference type="InterPro" id="IPR057371">
    <property type="entry name" value="VERL_C"/>
</dbReference>
<feature type="domain" description="ZP" evidence="3">
    <location>
        <begin position="185"/>
        <end position="440"/>
    </location>
</feature>
<dbReference type="InterPro" id="IPR042235">
    <property type="entry name" value="ZP-C_dom"/>
</dbReference>
<dbReference type="InParanoid" id="A0A1S3JNF4"/>
<keyword evidence="1" id="KW-0812">Transmembrane</keyword>
<dbReference type="GeneID" id="106174763"/>
<proteinExistence type="predicted"/>
<keyword evidence="2" id="KW-0732">Signal</keyword>
<dbReference type="KEGG" id="lak:106174763"/>
<evidence type="ECO:0000313" key="4">
    <source>
        <dbReference type="Proteomes" id="UP000085678"/>
    </source>
</evidence>
<dbReference type="AlphaFoldDB" id="A0A1S3JNF4"/>
<keyword evidence="1" id="KW-0472">Membrane</keyword>
<gene>
    <name evidence="5" type="primary">LOC106174763</name>
</gene>
<protein>
    <submittedName>
        <fullName evidence="5">Uncharacterized protein LOC106174763</fullName>
    </submittedName>
</protein>
<sequence>MEMLKINIVAATVLFVYPAMTKGQQCPPPDIQQLLTTTVLGFRQDLENQLQEHRENITRVIEANNGDKTAPAVRMAAINMIDGFITLSQTVKGEAGDLVLCLTIIGEQVYRPRIEDFRNFLQTTIGKLNTMKSRIQTLLPSNRKRRQTGGVTGAILDALLQSIKDYLTDMQSFLDKFLGPEANYACRVDPDEIFLTVYDGIGFDVRSVFVENYKGHMGCEAVEGDGSFATPFTLSINTSTCGVAGNGTTAAPYTVKVLATRSDVIISLSDFEFVLACNGSTSTQTSTNVTTDGARYISGVPVIKTEEVFLYVFNSNDQKISGCQLGEDIKLGIELTKSPTAQGARPMNCIAYNPNRTAEIALLVDGCPLPTNPLDAILALGFARQATSAETAMSHSGLFKCFRFPSSFWYTIECEVEFCSKDDDTECINAPTCGQRRRRSVSVDRVQKVYDTIRVTLGRQSGHGVNLTGDNWTGARDEKSSQTTLAPKIWESTEFIGVVCTLGVASLIIAIMCFVTCYQRRMILKSKENSKFIT</sequence>
<feature type="transmembrane region" description="Helical" evidence="1">
    <location>
        <begin position="495"/>
        <end position="518"/>
    </location>
</feature>
<reference evidence="5" key="1">
    <citation type="journal article" date="2015" name="Nat. Commun.">
        <title>The Lingula genome provides insights into brachiopod evolution and the origin of phosphate biomineralization.</title>
        <authorList>
            <person name="Luo Y.J."/>
            <person name="Takeuchi T."/>
            <person name="Koyanagi R."/>
            <person name="Yamada L."/>
            <person name="Kanda M."/>
            <person name="Khalturina M."/>
            <person name="Fujie M."/>
            <person name="Yamasaki S.I."/>
            <person name="Endo K."/>
            <person name="Satoh N."/>
        </authorList>
    </citation>
    <scope>NUCLEOTIDE SEQUENCE</scope>
</reference>
<name>A0A1S3JNF4_LINAN</name>
<dbReference type="Pfam" id="PF25272">
    <property type="entry name" value="VERL_C"/>
    <property type="match status" value="1"/>
</dbReference>
<keyword evidence="1" id="KW-1133">Transmembrane helix</keyword>
<dbReference type="Gene3D" id="2.60.40.4100">
    <property type="entry name" value="Zona pellucida, ZP-C domain"/>
    <property type="match status" value="1"/>
</dbReference>
<organism evidence="4 5">
    <name type="scientific">Lingula anatina</name>
    <name type="common">Brachiopod</name>
    <name type="synonym">Lingula unguis</name>
    <dbReference type="NCBI Taxonomy" id="7574"/>
    <lineage>
        <taxon>Eukaryota</taxon>
        <taxon>Metazoa</taxon>
        <taxon>Spiralia</taxon>
        <taxon>Lophotrochozoa</taxon>
        <taxon>Brachiopoda</taxon>
        <taxon>Linguliformea</taxon>
        <taxon>Lingulata</taxon>
        <taxon>Lingulida</taxon>
        <taxon>Linguloidea</taxon>
        <taxon>Lingulidae</taxon>
        <taxon>Lingula</taxon>
    </lineage>
</organism>
<feature type="chain" id="PRO_5010168150" evidence="2">
    <location>
        <begin position="24"/>
        <end position="534"/>
    </location>
</feature>
<feature type="signal peptide" evidence="2">
    <location>
        <begin position="1"/>
        <end position="23"/>
    </location>
</feature>
<reference evidence="5" key="2">
    <citation type="submission" date="2025-08" db="UniProtKB">
        <authorList>
            <consortium name="RefSeq"/>
        </authorList>
    </citation>
    <scope>IDENTIFICATION</scope>
</reference>
<dbReference type="Proteomes" id="UP000085678">
    <property type="component" value="Unplaced"/>
</dbReference>
<dbReference type="PROSITE" id="PS51034">
    <property type="entry name" value="ZP_2"/>
    <property type="match status" value="1"/>
</dbReference>
<accession>A0A1S3JNF4</accession>
<dbReference type="InterPro" id="IPR001507">
    <property type="entry name" value="ZP_dom"/>
</dbReference>
<evidence type="ECO:0000256" key="1">
    <source>
        <dbReference type="SAM" id="Phobius"/>
    </source>
</evidence>
<keyword evidence="4" id="KW-1185">Reference proteome</keyword>
<evidence type="ECO:0000313" key="5">
    <source>
        <dbReference type="RefSeq" id="XP_013411895.1"/>
    </source>
</evidence>
<evidence type="ECO:0000259" key="3">
    <source>
        <dbReference type="PROSITE" id="PS51034"/>
    </source>
</evidence>
<dbReference type="PANTHER" id="PTHR46560">
    <property type="entry name" value="CYPHER, ISOFORM B"/>
    <property type="match status" value="1"/>
</dbReference>
<dbReference type="PANTHER" id="PTHR46560:SF9">
    <property type="entry name" value="ZP DOMAIN-CONTAINING PROTEIN"/>
    <property type="match status" value="1"/>
</dbReference>
<dbReference type="RefSeq" id="XP_013411895.1">
    <property type="nucleotide sequence ID" value="XM_013556441.1"/>
</dbReference>